<dbReference type="SUPFAM" id="SSF55469">
    <property type="entry name" value="FMN-dependent nitroreductase-like"/>
    <property type="match status" value="1"/>
</dbReference>
<dbReference type="EMBL" id="PVXP01000054">
    <property type="protein sequence ID" value="PRR82490.1"/>
    <property type="molecule type" value="Genomic_DNA"/>
</dbReference>
<proteinExistence type="predicted"/>
<accession>A0A2T0BF10</accession>
<dbReference type="AlphaFoldDB" id="A0A2T0BF10"/>
<dbReference type="OrthoDB" id="5149792at2"/>
<reference evidence="2 3" key="1">
    <citation type="submission" date="2018-03" db="EMBL/GenBank/DDBJ databases">
        <title>Genome sequence of Clostridium luticellarii DSM 29923.</title>
        <authorList>
            <person name="Poehlein A."/>
            <person name="Daniel R."/>
        </authorList>
    </citation>
    <scope>NUCLEOTIDE SEQUENCE [LARGE SCALE GENOMIC DNA]</scope>
    <source>
        <strain evidence="2 3">DSM 29923</strain>
    </source>
</reference>
<organism evidence="2 3">
    <name type="scientific">Clostridium luticellarii</name>
    <dbReference type="NCBI Taxonomy" id="1691940"/>
    <lineage>
        <taxon>Bacteria</taxon>
        <taxon>Bacillati</taxon>
        <taxon>Bacillota</taxon>
        <taxon>Clostridia</taxon>
        <taxon>Eubacteriales</taxon>
        <taxon>Clostridiaceae</taxon>
        <taxon>Clostridium</taxon>
    </lineage>
</organism>
<evidence type="ECO:0000313" key="3">
    <source>
        <dbReference type="Proteomes" id="UP000237798"/>
    </source>
</evidence>
<dbReference type="Proteomes" id="UP000237798">
    <property type="component" value="Unassembled WGS sequence"/>
</dbReference>
<feature type="transmembrane region" description="Helical" evidence="1">
    <location>
        <begin position="12"/>
        <end position="35"/>
    </location>
</feature>
<keyword evidence="1" id="KW-0812">Transmembrane</keyword>
<protein>
    <recommendedName>
        <fullName evidence="4">Nitroreductase family protein</fullName>
    </recommendedName>
</protein>
<dbReference type="PANTHER" id="PTHR43543">
    <property type="entry name" value="MALONIC SEMIALDEHYDE REDUCTASE RUTE-RELATED"/>
    <property type="match status" value="1"/>
</dbReference>
<dbReference type="InterPro" id="IPR050461">
    <property type="entry name" value="Nitroreductase_HadB/RutE"/>
</dbReference>
<dbReference type="PANTHER" id="PTHR43543:SF1">
    <property type="entry name" value="MALONIC SEMIALDEHYDE REDUCTASE RUTE-RELATED"/>
    <property type="match status" value="1"/>
</dbReference>
<dbReference type="GO" id="GO:0016491">
    <property type="term" value="F:oxidoreductase activity"/>
    <property type="evidence" value="ECO:0007669"/>
    <property type="project" value="InterPro"/>
</dbReference>
<keyword evidence="1" id="KW-0472">Membrane</keyword>
<comment type="caution">
    <text evidence="2">The sequence shown here is derived from an EMBL/GenBank/DDBJ whole genome shotgun (WGS) entry which is preliminary data.</text>
</comment>
<sequence length="398" mass="45080">MNRRKVKKKMVIIFSCIGALFIIAFASLFIISGIFEKPKYLNPWQKTYWQKFDDPRIQLAAHGLLASNGHNMQPWKIRLDKNNPGVFYLYADSELLTSQVDPAARQMMVTQGTFLEYVNIAGDELGYSVTIGLFPEGDYNEQKLSESMKTKPVAKVTLTKTNPKINPLYNFIFLPDTNRAEYLSTGLTSEQIKQLENTNADADLSIKIFQDKENMNKLNNYAMQGATIEADVDRIMKESENIFRANEYQKNKYRYGFSVEGQGTSGIMQHIMQGLVTVFPGMNSGKAASDTFVQSTRKSVNNTPAYALIVTEDNSRSSQVKSGMLYSRLILKAHQLGLVMQPLSQALEEYPEMKKPYSSIHHDYAPDGNTIQMLLRLGKPTEEVPQSMRRDVMDLIAQ</sequence>
<dbReference type="NCBIfam" id="NF047509">
    <property type="entry name" value="Rv3131_FMN_oxido"/>
    <property type="match status" value="1"/>
</dbReference>
<keyword evidence="1" id="KW-1133">Transmembrane helix</keyword>
<evidence type="ECO:0000313" key="2">
    <source>
        <dbReference type="EMBL" id="PRR82490.1"/>
    </source>
</evidence>
<dbReference type="Gene3D" id="3.40.109.10">
    <property type="entry name" value="NADH Oxidase"/>
    <property type="match status" value="1"/>
</dbReference>
<dbReference type="RefSeq" id="WP_106010429.1">
    <property type="nucleotide sequence ID" value="NZ_PVXP01000054.1"/>
</dbReference>
<evidence type="ECO:0008006" key="4">
    <source>
        <dbReference type="Google" id="ProtNLM"/>
    </source>
</evidence>
<evidence type="ECO:0000256" key="1">
    <source>
        <dbReference type="SAM" id="Phobius"/>
    </source>
</evidence>
<dbReference type="InterPro" id="IPR000415">
    <property type="entry name" value="Nitroreductase-like"/>
</dbReference>
<name>A0A2T0BF10_9CLOT</name>
<gene>
    <name evidence="2" type="ORF">CLLU_28420</name>
</gene>
<keyword evidence="3" id="KW-1185">Reference proteome</keyword>